<dbReference type="EMBL" id="CAJMXA010004240">
    <property type="protein sequence ID" value="CAE6537901.1"/>
    <property type="molecule type" value="Genomic_DNA"/>
</dbReference>
<evidence type="ECO:0000256" key="5">
    <source>
        <dbReference type="ARBA" id="ARBA00022617"/>
    </source>
</evidence>
<comment type="similarity">
    <text evidence="4 14">Belongs to the cytochrome P450 family.</text>
</comment>
<keyword evidence="7 13" id="KW-0479">Metal-binding</keyword>
<evidence type="ECO:0000256" key="9">
    <source>
        <dbReference type="ARBA" id="ARBA00023002"/>
    </source>
</evidence>
<keyword evidence="11 14" id="KW-0503">Monooxygenase</keyword>
<evidence type="ECO:0000256" key="8">
    <source>
        <dbReference type="ARBA" id="ARBA00022989"/>
    </source>
</evidence>
<dbReference type="AlphaFoldDB" id="A0A8H3DR83"/>
<dbReference type="PANTHER" id="PTHR46300">
    <property type="entry name" value="P450, PUTATIVE (EUROFUNG)-RELATED-RELATED"/>
    <property type="match status" value="1"/>
</dbReference>
<evidence type="ECO:0000256" key="14">
    <source>
        <dbReference type="RuleBase" id="RU000461"/>
    </source>
</evidence>
<evidence type="ECO:0000256" key="1">
    <source>
        <dbReference type="ARBA" id="ARBA00001971"/>
    </source>
</evidence>
<comment type="pathway">
    <text evidence="3">Secondary metabolite biosynthesis.</text>
</comment>
<dbReference type="GO" id="GO:0005506">
    <property type="term" value="F:iron ion binding"/>
    <property type="evidence" value="ECO:0007669"/>
    <property type="project" value="InterPro"/>
</dbReference>
<evidence type="ECO:0000256" key="10">
    <source>
        <dbReference type="ARBA" id="ARBA00023004"/>
    </source>
</evidence>
<evidence type="ECO:0000256" key="3">
    <source>
        <dbReference type="ARBA" id="ARBA00005179"/>
    </source>
</evidence>
<dbReference type="Proteomes" id="UP000663853">
    <property type="component" value="Unassembled WGS sequence"/>
</dbReference>
<dbReference type="InterPro" id="IPR001128">
    <property type="entry name" value="Cyt_P450"/>
</dbReference>
<accession>A0A8H3DR83</accession>
<protein>
    <recommendedName>
        <fullName evidence="17">Cytochrome P450</fullName>
    </recommendedName>
</protein>
<keyword evidence="10 13" id="KW-0408">Iron</keyword>
<dbReference type="GO" id="GO:0016705">
    <property type="term" value="F:oxidoreductase activity, acting on paired donors, with incorporation or reduction of molecular oxygen"/>
    <property type="evidence" value="ECO:0007669"/>
    <property type="project" value="InterPro"/>
</dbReference>
<keyword evidence="8" id="KW-1133">Transmembrane helix</keyword>
<evidence type="ECO:0000256" key="4">
    <source>
        <dbReference type="ARBA" id="ARBA00010617"/>
    </source>
</evidence>
<feature type="binding site" description="axial binding residue" evidence="13">
    <location>
        <position position="53"/>
    </location>
    <ligand>
        <name>heme</name>
        <dbReference type="ChEBI" id="CHEBI:30413"/>
    </ligand>
    <ligandPart>
        <name>Fe</name>
        <dbReference type="ChEBI" id="CHEBI:18248"/>
    </ligandPart>
</feature>
<gene>
    <name evidence="15" type="ORF">RDB_LOCUS184937</name>
</gene>
<evidence type="ECO:0000256" key="12">
    <source>
        <dbReference type="ARBA" id="ARBA00023136"/>
    </source>
</evidence>
<evidence type="ECO:0000256" key="6">
    <source>
        <dbReference type="ARBA" id="ARBA00022692"/>
    </source>
</evidence>
<keyword evidence="12" id="KW-0472">Membrane</keyword>
<dbReference type="PROSITE" id="PS00086">
    <property type="entry name" value="CYTOCHROME_P450"/>
    <property type="match status" value="1"/>
</dbReference>
<evidence type="ECO:0000313" key="16">
    <source>
        <dbReference type="Proteomes" id="UP000663853"/>
    </source>
</evidence>
<dbReference type="SUPFAM" id="SSF48264">
    <property type="entry name" value="Cytochrome P450"/>
    <property type="match status" value="1"/>
</dbReference>
<dbReference type="InterPro" id="IPR002401">
    <property type="entry name" value="Cyt_P450_E_grp-I"/>
</dbReference>
<dbReference type="InterPro" id="IPR050364">
    <property type="entry name" value="Cytochrome_P450_fung"/>
</dbReference>
<proteinExistence type="inferred from homology"/>
<feature type="non-terminal residue" evidence="15">
    <location>
        <position position="1"/>
    </location>
</feature>
<comment type="caution">
    <text evidence="15">The sequence shown here is derived from an EMBL/GenBank/DDBJ whole genome shotgun (WGS) entry which is preliminary data.</text>
</comment>
<keyword evidence="5 13" id="KW-0349">Heme</keyword>
<dbReference type="PRINTS" id="PR00463">
    <property type="entry name" value="EP450I"/>
</dbReference>
<evidence type="ECO:0000256" key="11">
    <source>
        <dbReference type="ARBA" id="ARBA00023033"/>
    </source>
</evidence>
<evidence type="ECO:0000256" key="13">
    <source>
        <dbReference type="PIRSR" id="PIRSR602401-1"/>
    </source>
</evidence>
<organism evidence="15 16">
    <name type="scientific">Rhizoctonia solani</name>
    <dbReference type="NCBI Taxonomy" id="456999"/>
    <lineage>
        <taxon>Eukaryota</taxon>
        <taxon>Fungi</taxon>
        <taxon>Dikarya</taxon>
        <taxon>Basidiomycota</taxon>
        <taxon>Agaricomycotina</taxon>
        <taxon>Agaricomycetes</taxon>
        <taxon>Cantharellales</taxon>
        <taxon>Ceratobasidiaceae</taxon>
        <taxon>Rhizoctonia</taxon>
    </lineage>
</organism>
<evidence type="ECO:0000256" key="7">
    <source>
        <dbReference type="ARBA" id="ARBA00022723"/>
    </source>
</evidence>
<dbReference type="GO" id="GO:0020037">
    <property type="term" value="F:heme binding"/>
    <property type="evidence" value="ECO:0007669"/>
    <property type="project" value="InterPro"/>
</dbReference>
<dbReference type="PANTHER" id="PTHR46300:SF2">
    <property type="entry name" value="CYTOCHROME P450 MONOOXYGENASE ALNH-RELATED"/>
    <property type="match status" value="1"/>
</dbReference>
<comment type="subcellular location">
    <subcellularLocation>
        <location evidence="2">Membrane</location>
    </subcellularLocation>
</comment>
<reference evidence="15" key="1">
    <citation type="submission" date="2021-01" db="EMBL/GenBank/DDBJ databases">
        <authorList>
            <person name="Kaushik A."/>
        </authorList>
    </citation>
    <scope>NUCLEOTIDE SEQUENCE</scope>
    <source>
        <strain evidence="15">AG6-10EEA</strain>
    </source>
</reference>
<dbReference type="InterPro" id="IPR017972">
    <property type="entry name" value="Cyt_P450_CS"/>
</dbReference>
<dbReference type="Gene3D" id="1.10.630.10">
    <property type="entry name" value="Cytochrome P450"/>
    <property type="match status" value="1"/>
</dbReference>
<keyword evidence="9 14" id="KW-0560">Oxidoreductase</keyword>
<evidence type="ECO:0000256" key="2">
    <source>
        <dbReference type="ARBA" id="ARBA00004370"/>
    </source>
</evidence>
<dbReference type="GO" id="GO:0016020">
    <property type="term" value="C:membrane"/>
    <property type="evidence" value="ECO:0007669"/>
    <property type="project" value="UniProtKB-SubCell"/>
</dbReference>
<name>A0A8H3DR83_9AGAM</name>
<keyword evidence="6" id="KW-0812">Transmembrane</keyword>
<comment type="cofactor">
    <cofactor evidence="1 13">
        <name>heme</name>
        <dbReference type="ChEBI" id="CHEBI:30413"/>
    </cofactor>
</comment>
<evidence type="ECO:0000313" key="15">
    <source>
        <dbReference type="EMBL" id="CAE6537901.1"/>
    </source>
</evidence>
<evidence type="ECO:0008006" key="17">
    <source>
        <dbReference type="Google" id="ProtNLM"/>
    </source>
</evidence>
<dbReference type="Pfam" id="PF00067">
    <property type="entry name" value="p450"/>
    <property type="match status" value="1"/>
</dbReference>
<sequence length="124" mass="14087">GYNILKGDLVVGNIWAMSRDESIYPNPEEFNPDRFLDPSVPPVPVFGWGRRKCPGLHFGEASVFIVLASILSMYNISKREDSSGAEIYPEIKDSPNSLTLELEPFDFRLEPRSDRHHQLILEVV</sequence>
<dbReference type="InterPro" id="IPR036396">
    <property type="entry name" value="Cyt_P450_sf"/>
</dbReference>
<dbReference type="GO" id="GO:0004497">
    <property type="term" value="F:monooxygenase activity"/>
    <property type="evidence" value="ECO:0007669"/>
    <property type="project" value="UniProtKB-KW"/>
</dbReference>